<evidence type="ECO:0008006" key="4">
    <source>
        <dbReference type="Google" id="ProtNLM"/>
    </source>
</evidence>
<sequence>MVGLAGCSTTDGDGGDSGDGNATDGSDGATLSEEYPPGVTDDGLDDTQAIVDATKTALVENGYDVTSTLVSGSAENAIEQRYRSSLDQKRHFFRFDSSSSTIVSYAESDRTYRKTSQGGETDYASRATEQSIADLHTSADIVAMLGSPESLGGILDRGRFVPDAMAEYNGRDVVAFEFDGVVADQIQGTIEDPSGKLLVSPEGVVFDAALSMTVSSDGNAQAYETTFTINALGSVDVQRPSWVGEQF</sequence>
<dbReference type="Proteomes" id="UP001500420">
    <property type="component" value="Unassembled WGS sequence"/>
</dbReference>
<keyword evidence="3" id="KW-1185">Reference proteome</keyword>
<proteinExistence type="predicted"/>
<feature type="compositionally biased region" description="Low complexity" evidence="1">
    <location>
        <begin position="1"/>
        <end position="11"/>
    </location>
</feature>
<evidence type="ECO:0000313" key="3">
    <source>
        <dbReference type="Proteomes" id="UP001500420"/>
    </source>
</evidence>
<dbReference type="InterPro" id="IPR055959">
    <property type="entry name" value="DUF7537"/>
</dbReference>
<evidence type="ECO:0000256" key="1">
    <source>
        <dbReference type="SAM" id="MobiDB-lite"/>
    </source>
</evidence>
<name>A0AAV3T5G8_9EURY</name>
<reference evidence="2 3" key="1">
    <citation type="journal article" date="2019" name="Int. J. Syst. Evol. Microbiol.">
        <title>The Global Catalogue of Microorganisms (GCM) 10K type strain sequencing project: providing services to taxonomists for standard genome sequencing and annotation.</title>
        <authorList>
            <consortium name="The Broad Institute Genomics Platform"/>
            <consortium name="The Broad Institute Genome Sequencing Center for Infectious Disease"/>
            <person name="Wu L."/>
            <person name="Ma J."/>
        </authorList>
    </citation>
    <scope>NUCLEOTIDE SEQUENCE [LARGE SCALE GENOMIC DNA]</scope>
    <source>
        <strain evidence="2 3">JCM 16328</strain>
    </source>
</reference>
<dbReference type="Pfam" id="PF24381">
    <property type="entry name" value="DUF7537"/>
    <property type="match status" value="1"/>
</dbReference>
<dbReference type="EMBL" id="BAAADV010000001">
    <property type="protein sequence ID" value="GAA0663956.1"/>
    <property type="molecule type" value="Genomic_DNA"/>
</dbReference>
<feature type="compositionally biased region" description="Low complexity" evidence="1">
    <location>
        <begin position="19"/>
        <end position="30"/>
    </location>
</feature>
<organism evidence="2 3">
    <name type="scientific">Natronoarchaeum mannanilyticum</name>
    <dbReference type="NCBI Taxonomy" id="926360"/>
    <lineage>
        <taxon>Archaea</taxon>
        <taxon>Methanobacteriati</taxon>
        <taxon>Methanobacteriota</taxon>
        <taxon>Stenosarchaea group</taxon>
        <taxon>Halobacteria</taxon>
        <taxon>Halobacteriales</taxon>
        <taxon>Natronoarchaeaceae</taxon>
    </lineage>
</organism>
<comment type="caution">
    <text evidence="2">The sequence shown here is derived from an EMBL/GenBank/DDBJ whole genome shotgun (WGS) entry which is preliminary data.</text>
</comment>
<accession>A0AAV3T5G8</accession>
<protein>
    <recommendedName>
        <fullName evidence="4">LppX_LprAFG lipoprotein</fullName>
    </recommendedName>
</protein>
<gene>
    <name evidence="2" type="ORF">GCM10009020_05940</name>
</gene>
<evidence type="ECO:0000313" key="2">
    <source>
        <dbReference type="EMBL" id="GAA0663956.1"/>
    </source>
</evidence>
<feature type="region of interest" description="Disordered" evidence="1">
    <location>
        <begin position="1"/>
        <end position="45"/>
    </location>
</feature>
<dbReference type="AlphaFoldDB" id="A0AAV3T5G8"/>